<name>A0ABV7M062_9GAMM</name>
<keyword evidence="4" id="KW-0804">Transcription</keyword>
<sequence length="138" mass="15560">MKVSELAQVGGVTAETVRYYTREGLLRPHRDPQNGYQLYDSESVRKLCFIQCFRMLGFSLGEIRGLLAEAMQEGTPSPNTYATLAEQLPQIHARIQELQALSRRMDQAMESWQDIPDGLPTGHLVSRLLDDLSQPVIV</sequence>
<keyword evidence="2" id="KW-0805">Transcription regulation</keyword>
<reference evidence="7" key="1">
    <citation type="journal article" date="2019" name="Int. J. Syst. Evol. Microbiol.">
        <title>The Global Catalogue of Microorganisms (GCM) 10K type strain sequencing project: providing services to taxonomists for standard genome sequencing and annotation.</title>
        <authorList>
            <consortium name="The Broad Institute Genomics Platform"/>
            <consortium name="The Broad Institute Genome Sequencing Center for Infectious Disease"/>
            <person name="Wu L."/>
            <person name="Ma J."/>
        </authorList>
    </citation>
    <scope>NUCLEOTIDE SEQUENCE [LARGE SCALE GENOMIC DNA]</scope>
    <source>
        <strain evidence="7">KCTC 12847</strain>
    </source>
</reference>
<keyword evidence="1" id="KW-0678">Repressor</keyword>
<dbReference type="InterPro" id="IPR009061">
    <property type="entry name" value="DNA-bd_dom_put_sf"/>
</dbReference>
<dbReference type="PANTHER" id="PTHR30204">
    <property type="entry name" value="REDOX-CYCLING DRUG-SENSING TRANSCRIPTIONAL ACTIVATOR SOXR"/>
    <property type="match status" value="1"/>
</dbReference>
<organism evidence="6 7">
    <name type="scientific">Modicisalibacter luteus</name>
    <dbReference type="NCBI Taxonomy" id="453962"/>
    <lineage>
        <taxon>Bacteria</taxon>
        <taxon>Pseudomonadati</taxon>
        <taxon>Pseudomonadota</taxon>
        <taxon>Gammaproteobacteria</taxon>
        <taxon>Oceanospirillales</taxon>
        <taxon>Halomonadaceae</taxon>
        <taxon>Modicisalibacter</taxon>
    </lineage>
</organism>
<evidence type="ECO:0000313" key="6">
    <source>
        <dbReference type="EMBL" id="MFC3291910.1"/>
    </source>
</evidence>
<dbReference type="Pfam" id="PF13411">
    <property type="entry name" value="MerR_1"/>
    <property type="match status" value="1"/>
</dbReference>
<evidence type="ECO:0000313" key="7">
    <source>
        <dbReference type="Proteomes" id="UP001595640"/>
    </source>
</evidence>
<dbReference type="RefSeq" id="WP_019017361.1">
    <property type="nucleotide sequence ID" value="NZ_BMXD01000003.1"/>
</dbReference>
<evidence type="ECO:0000256" key="3">
    <source>
        <dbReference type="ARBA" id="ARBA00023125"/>
    </source>
</evidence>
<dbReference type="PANTHER" id="PTHR30204:SF69">
    <property type="entry name" value="MERR-FAMILY TRANSCRIPTIONAL REGULATOR"/>
    <property type="match status" value="1"/>
</dbReference>
<dbReference type="PRINTS" id="PR00040">
    <property type="entry name" value="HTHMERR"/>
</dbReference>
<protein>
    <submittedName>
        <fullName evidence="6">MerR family transcriptional regulator</fullName>
    </submittedName>
</protein>
<accession>A0ABV7M062</accession>
<comment type="caution">
    <text evidence="6">The sequence shown here is derived from an EMBL/GenBank/DDBJ whole genome shotgun (WGS) entry which is preliminary data.</text>
</comment>
<dbReference type="SMART" id="SM00422">
    <property type="entry name" value="HTH_MERR"/>
    <property type="match status" value="1"/>
</dbReference>
<dbReference type="SUPFAM" id="SSF46955">
    <property type="entry name" value="Putative DNA-binding domain"/>
    <property type="match status" value="1"/>
</dbReference>
<dbReference type="PROSITE" id="PS50937">
    <property type="entry name" value="HTH_MERR_2"/>
    <property type="match status" value="1"/>
</dbReference>
<dbReference type="InterPro" id="IPR000551">
    <property type="entry name" value="MerR-type_HTH_dom"/>
</dbReference>
<dbReference type="Proteomes" id="UP001595640">
    <property type="component" value="Unassembled WGS sequence"/>
</dbReference>
<evidence type="ECO:0000256" key="2">
    <source>
        <dbReference type="ARBA" id="ARBA00023015"/>
    </source>
</evidence>
<feature type="domain" description="HTH merR-type" evidence="5">
    <location>
        <begin position="1"/>
        <end position="69"/>
    </location>
</feature>
<gene>
    <name evidence="6" type="ORF">ACFOEI_07490</name>
</gene>
<evidence type="ECO:0000259" key="5">
    <source>
        <dbReference type="PROSITE" id="PS50937"/>
    </source>
</evidence>
<keyword evidence="7" id="KW-1185">Reference proteome</keyword>
<dbReference type="Gene3D" id="1.10.1660.10">
    <property type="match status" value="1"/>
</dbReference>
<dbReference type="EMBL" id="JBHRUH010000012">
    <property type="protein sequence ID" value="MFC3291910.1"/>
    <property type="molecule type" value="Genomic_DNA"/>
</dbReference>
<keyword evidence="3" id="KW-0238">DNA-binding</keyword>
<dbReference type="InterPro" id="IPR047057">
    <property type="entry name" value="MerR_fam"/>
</dbReference>
<proteinExistence type="predicted"/>
<evidence type="ECO:0000256" key="4">
    <source>
        <dbReference type="ARBA" id="ARBA00023163"/>
    </source>
</evidence>
<evidence type="ECO:0000256" key="1">
    <source>
        <dbReference type="ARBA" id="ARBA00022491"/>
    </source>
</evidence>